<dbReference type="EMBL" id="BTGB01000003">
    <property type="protein sequence ID" value="GMM46533.1"/>
    <property type="molecule type" value="Genomic_DNA"/>
</dbReference>
<evidence type="ECO:0000313" key="3">
    <source>
        <dbReference type="Proteomes" id="UP001378960"/>
    </source>
</evidence>
<dbReference type="Proteomes" id="UP001378960">
    <property type="component" value="Unassembled WGS sequence"/>
</dbReference>
<dbReference type="SUPFAM" id="SSF56601">
    <property type="entry name" value="beta-lactamase/transpeptidase-like"/>
    <property type="match status" value="1"/>
</dbReference>
<comment type="caution">
    <text evidence="2">The sequence shown here is derived from an EMBL/GenBank/DDBJ whole genome shotgun (WGS) entry which is preliminary data.</text>
</comment>
<dbReference type="AlphaFoldDB" id="A0AAV5R4Q5"/>
<name>A0AAV5R4Q5_PICKL</name>
<evidence type="ECO:0000313" key="2">
    <source>
        <dbReference type="EMBL" id="GMM46533.1"/>
    </source>
</evidence>
<reference evidence="2 3" key="1">
    <citation type="journal article" date="2023" name="Elife">
        <title>Identification of key yeast species and microbe-microbe interactions impacting larval growth of Drosophila in the wild.</title>
        <authorList>
            <person name="Mure A."/>
            <person name="Sugiura Y."/>
            <person name="Maeda R."/>
            <person name="Honda K."/>
            <person name="Sakurai N."/>
            <person name="Takahashi Y."/>
            <person name="Watada M."/>
            <person name="Katoh T."/>
            <person name="Gotoh A."/>
            <person name="Gotoh Y."/>
            <person name="Taniguchi I."/>
            <person name="Nakamura K."/>
            <person name="Hayashi T."/>
            <person name="Katayama T."/>
            <person name="Uemura T."/>
            <person name="Hattori Y."/>
        </authorList>
    </citation>
    <scope>NUCLEOTIDE SEQUENCE [LARGE SCALE GENOMIC DNA]</scope>
    <source>
        <strain evidence="2 3">PK-24</strain>
    </source>
</reference>
<sequence length="404" mass="45831">MIVKSQTNKELDSILQEYTNNGKLPCALGAVINKDNGLLYVGSSGLKDIENNDSLIDNDATLAFFSCSKSITTTALLQLIEKGLIKSIDDPVENYVKNIKDVNIINGFDENNKPILTKPKTKPTLRHLLTHTSGFAYSFFNYHYKTLQDSTGIPNILNSTWDDFNTPLTFEPGTKWHYGAGIDWVGKVIYDVTNMSLGDYCKENIFNKLNAPSLTFERSKDQINNTIELHQRNIENPIELKLLKNILPEKAEFHAGGHGCFGTITDFMKFLEIFLHEGKCPETGFQILKPETIENYSFKNLLPENVFIKSTLDYSDANLSNKIDFEKIPDNLQGWTSSFHKIDCPLPTGRGKSYSWAGLPNLYYWIDIDNGIIGMWATQVFPFMDIDSLECFNKFETAVYQNFL</sequence>
<dbReference type="Pfam" id="PF00144">
    <property type="entry name" value="Beta-lactamase"/>
    <property type="match status" value="1"/>
</dbReference>
<protein>
    <recommendedName>
        <fullName evidence="1">Beta-lactamase-related domain-containing protein</fullName>
    </recommendedName>
</protein>
<dbReference type="Gene3D" id="3.40.710.10">
    <property type="entry name" value="DD-peptidase/beta-lactamase superfamily"/>
    <property type="match status" value="1"/>
</dbReference>
<dbReference type="PANTHER" id="PTHR43283:SF3">
    <property type="entry name" value="BETA-LACTAMASE FAMILY PROTEIN (AFU_ORTHOLOGUE AFUA_5G07500)"/>
    <property type="match status" value="1"/>
</dbReference>
<accession>A0AAV5R4Q5</accession>
<proteinExistence type="predicted"/>
<gene>
    <name evidence="2" type="ORF">DAPK24_031080</name>
</gene>
<evidence type="ECO:0000259" key="1">
    <source>
        <dbReference type="Pfam" id="PF00144"/>
    </source>
</evidence>
<organism evidence="2 3">
    <name type="scientific">Pichia kluyveri</name>
    <name type="common">Yeast</name>
    <dbReference type="NCBI Taxonomy" id="36015"/>
    <lineage>
        <taxon>Eukaryota</taxon>
        <taxon>Fungi</taxon>
        <taxon>Dikarya</taxon>
        <taxon>Ascomycota</taxon>
        <taxon>Saccharomycotina</taxon>
        <taxon>Pichiomycetes</taxon>
        <taxon>Pichiales</taxon>
        <taxon>Pichiaceae</taxon>
        <taxon>Pichia</taxon>
    </lineage>
</organism>
<dbReference type="PANTHER" id="PTHR43283">
    <property type="entry name" value="BETA-LACTAMASE-RELATED"/>
    <property type="match status" value="1"/>
</dbReference>
<feature type="domain" description="Beta-lactamase-related" evidence="1">
    <location>
        <begin position="12"/>
        <end position="382"/>
    </location>
</feature>
<dbReference type="InterPro" id="IPR050789">
    <property type="entry name" value="Diverse_Enzym_Activities"/>
</dbReference>
<keyword evidence="3" id="KW-1185">Reference proteome</keyword>
<dbReference type="InterPro" id="IPR012338">
    <property type="entry name" value="Beta-lactam/transpept-like"/>
</dbReference>
<dbReference type="InterPro" id="IPR001466">
    <property type="entry name" value="Beta-lactam-related"/>
</dbReference>